<gene>
    <name evidence="2" type="ORF">ABT39_MTgene3874</name>
</gene>
<organism evidence="2">
    <name type="scientific">Picea glauca</name>
    <name type="common">White spruce</name>
    <name type="synonym">Pinus glauca</name>
    <dbReference type="NCBI Taxonomy" id="3330"/>
    <lineage>
        <taxon>Eukaryota</taxon>
        <taxon>Viridiplantae</taxon>
        <taxon>Streptophyta</taxon>
        <taxon>Embryophyta</taxon>
        <taxon>Tracheophyta</taxon>
        <taxon>Spermatophyta</taxon>
        <taxon>Pinopsida</taxon>
        <taxon>Pinidae</taxon>
        <taxon>Conifers I</taxon>
        <taxon>Pinales</taxon>
        <taxon>Pinaceae</taxon>
        <taxon>Picea</taxon>
    </lineage>
</organism>
<proteinExistence type="predicted"/>
<sequence>MEWMLQAGIRVMPLLLLALELKPEKLGKEFQGRNQQYADQWFREVHWTHCGSIPFPYVVWNSLTVCYGRVVRCMSCAHGWSIYIPLCMIK</sequence>
<feature type="signal peptide" evidence="1">
    <location>
        <begin position="1"/>
        <end position="27"/>
    </location>
</feature>
<feature type="chain" id="PRO_5007152059" description="Secreted protein" evidence="1">
    <location>
        <begin position="28"/>
        <end position="90"/>
    </location>
</feature>
<reference evidence="2" key="1">
    <citation type="journal article" date="2015" name="Genome Biol. Evol.">
        <title>Organellar Genomes of White Spruce (Picea glauca): Assembly and Annotation.</title>
        <authorList>
            <person name="Jackman S.D."/>
            <person name="Warren R.L."/>
            <person name="Gibb E.A."/>
            <person name="Vandervalk B.P."/>
            <person name="Mohamadi H."/>
            <person name="Chu J."/>
            <person name="Raymond A."/>
            <person name="Pleasance S."/>
            <person name="Coope R."/>
            <person name="Wildung M.R."/>
            <person name="Ritland C.E."/>
            <person name="Bousquet J."/>
            <person name="Jones S.J."/>
            <person name="Bohlmann J."/>
            <person name="Birol I."/>
        </authorList>
    </citation>
    <scope>NUCLEOTIDE SEQUENCE [LARGE SCALE GENOMIC DNA]</scope>
    <source>
        <tissue evidence="2">Flushing bud</tissue>
    </source>
</reference>
<evidence type="ECO:0000313" key="2">
    <source>
        <dbReference type="EMBL" id="KUM49325.1"/>
    </source>
</evidence>
<geneLocation type="mitochondrion" evidence="2"/>
<evidence type="ECO:0008006" key="3">
    <source>
        <dbReference type="Google" id="ProtNLM"/>
    </source>
</evidence>
<name>A0A117NI42_PICGL</name>
<keyword evidence="1" id="KW-0732">Signal</keyword>
<dbReference type="AlphaFoldDB" id="A0A117NI42"/>
<keyword evidence="2" id="KW-0496">Mitochondrion</keyword>
<comment type="caution">
    <text evidence="2">The sequence shown here is derived from an EMBL/GenBank/DDBJ whole genome shotgun (WGS) entry which is preliminary data.</text>
</comment>
<dbReference type="EMBL" id="LKAM01000003">
    <property type="protein sequence ID" value="KUM49325.1"/>
    <property type="molecule type" value="Genomic_DNA"/>
</dbReference>
<evidence type="ECO:0000256" key="1">
    <source>
        <dbReference type="SAM" id="SignalP"/>
    </source>
</evidence>
<protein>
    <recommendedName>
        <fullName evidence="3">Secreted protein</fullName>
    </recommendedName>
</protein>
<accession>A0A117NI42</accession>